<dbReference type="EMBL" id="KN728398">
    <property type="protein sequence ID" value="KIH63850.1"/>
    <property type="molecule type" value="Genomic_DNA"/>
</dbReference>
<name>A0A0C2GRD2_9BILA</name>
<dbReference type="InterPro" id="IPR014044">
    <property type="entry name" value="CAP_dom"/>
</dbReference>
<gene>
    <name evidence="2" type="ORF">ANCDUO_05844</name>
</gene>
<dbReference type="OrthoDB" id="5875953at2759"/>
<protein>
    <recommendedName>
        <fullName evidence="1">SCP domain-containing protein</fullName>
    </recommendedName>
</protein>
<reference evidence="2 3" key="1">
    <citation type="submission" date="2013-12" db="EMBL/GenBank/DDBJ databases">
        <title>Draft genome of the parsitic nematode Ancylostoma duodenale.</title>
        <authorList>
            <person name="Mitreva M."/>
        </authorList>
    </citation>
    <scope>NUCLEOTIDE SEQUENCE [LARGE SCALE GENOMIC DNA]</scope>
    <source>
        <strain evidence="2 3">Zhejiang</strain>
    </source>
</reference>
<sequence>MLLKLVSNNAWSCPLEKAAIETLNGRCMYKEDPTDEDGRATLFQQGYGFGDPIDAGLIKTIFQNDLNYINIFALDGVTPRKVVYKKKTVPALQKFVNMIRPKATKIGCAFVKCNAPQDPYAVYCVMNAKKLNDGDVIYEA</sequence>
<evidence type="ECO:0000259" key="1">
    <source>
        <dbReference type="Pfam" id="PF00188"/>
    </source>
</evidence>
<evidence type="ECO:0000313" key="3">
    <source>
        <dbReference type="Proteomes" id="UP000054047"/>
    </source>
</evidence>
<accession>A0A0C2GRD2</accession>
<organism evidence="2 3">
    <name type="scientific">Ancylostoma duodenale</name>
    <dbReference type="NCBI Taxonomy" id="51022"/>
    <lineage>
        <taxon>Eukaryota</taxon>
        <taxon>Metazoa</taxon>
        <taxon>Ecdysozoa</taxon>
        <taxon>Nematoda</taxon>
        <taxon>Chromadorea</taxon>
        <taxon>Rhabditida</taxon>
        <taxon>Rhabditina</taxon>
        <taxon>Rhabditomorpha</taxon>
        <taxon>Strongyloidea</taxon>
        <taxon>Ancylostomatidae</taxon>
        <taxon>Ancylostomatinae</taxon>
        <taxon>Ancylostoma</taxon>
    </lineage>
</organism>
<dbReference type="Proteomes" id="UP000054047">
    <property type="component" value="Unassembled WGS sequence"/>
</dbReference>
<dbReference type="InterPro" id="IPR035940">
    <property type="entry name" value="CAP_sf"/>
</dbReference>
<feature type="domain" description="SCP" evidence="1">
    <location>
        <begin position="10"/>
        <end position="125"/>
    </location>
</feature>
<dbReference type="Gene3D" id="3.40.33.10">
    <property type="entry name" value="CAP"/>
    <property type="match status" value="1"/>
</dbReference>
<dbReference type="Pfam" id="PF00188">
    <property type="entry name" value="CAP"/>
    <property type="match status" value="1"/>
</dbReference>
<dbReference type="SUPFAM" id="SSF55797">
    <property type="entry name" value="PR-1-like"/>
    <property type="match status" value="1"/>
</dbReference>
<dbReference type="AlphaFoldDB" id="A0A0C2GRD2"/>
<evidence type="ECO:0000313" key="2">
    <source>
        <dbReference type="EMBL" id="KIH63850.1"/>
    </source>
</evidence>
<keyword evidence="3" id="KW-1185">Reference proteome</keyword>
<proteinExistence type="predicted"/>